<dbReference type="InterPro" id="IPR008271">
    <property type="entry name" value="Ser/Thr_kinase_AS"/>
</dbReference>
<dbReference type="SUPFAM" id="SSF49879">
    <property type="entry name" value="SMAD/FHA domain"/>
    <property type="match status" value="1"/>
</dbReference>
<dbReference type="Pfam" id="PF00498">
    <property type="entry name" value="FHA"/>
    <property type="match status" value="1"/>
</dbReference>
<dbReference type="SMART" id="SM00220">
    <property type="entry name" value="S_TKc"/>
    <property type="match status" value="1"/>
</dbReference>
<dbReference type="InterPro" id="IPR000719">
    <property type="entry name" value="Prot_kinase_dom"/>
</dbReference>
<dbReference type="InterPro" id="IPR000253">
    <property type="entry name" value="FHA_dom"/>
</dbReference>
<keyword evidence="3" id="KW-0808">Transferase</keyword>
<dbReference type="EMBL" id="AP019860">
    <property type="protein sequence ID" value="BBM83473.1"/>
    <property type="molecule type" value="Genomic_DNA"/>
</dbReference>
<dbReference type="GO" id="GO:0005524">
    <property type="term" value="F:ATP binding"/>
    <property type="evidence" value="ECO:0007669"/>
    <property type="project" value="UniProtKB-UniRule"/>
</dbReference>
<evidence type="ECO:0000256" key="5">
    <source>
        <dbReference type="ARBA" id="ARBA00022777"/>
    </source>
</evidence>
<gene>
    <name evidence="10" type="ORF">UABAM_01825</name>
</gene>
<dbReference type="KEGG" id="uam:UABAM_01825"/>
<evidence type="ECO:0000256" key="1">
    <source>
        <dbReference type="ARBA" id="ARBA00010886"/>
    </source>
</evidence>
<evidence type="ECO:0000256" key="2">
    <source>
        <dbReference type="ARBA" id="ARBA00012513"/>
    </source>
</evidence>
<comment type="similarity">
    <text evidence="1">Belongs to the protein kinase superfamily. NEK Ser/Thr protein kinase family. NIMA subfamily.</text>
</comment>
<dbReference type="InterPro" id="IPR050660">
    <property type="entry name" value="NEK_Ser/Thr_kinase"/>
</dbReference>
<dbReference type="PROSITE" id="PS50011">
    <property type="entry name" value="PROTEIN_KINASE_DOM"/>
    <property type="match status" value="1"/>
</dbReference>
<keyword evidence="6 7" id="KW-0067">ATP-binding</keyword>
<dbReference type="Gene3D" id="1.10.510.10">
    <property type="entry name" value="Transferase(Phosphotransferase) domain 1"/>
    <property type="match status" value="1"/>
</dbReference>
<dbReference type="OrthoDB" id="6111975at2"/>
<feature type="binding site" evidence="7">
    <location>
        <position position="189"/>
    </location>
    <ligand>
        <name>ATP</name>
        <dbReference type="ChEBI" id="CHEBI:30616"/>
    </ligand>
</feature>
<accession>A0A5S9IKD2</accession>
<dbReference type="PROSITE" id="PS00108">
    <property type="entry name" value="PROTEIN_KINASE_ST"/>
    <property type="match status" value="1"/>
</dbReference>
<dbReference type="RefSeq" id="WP_151967671.1">
    <property type="nucleotide sequence ID" value="NZ_AP019860.1"/>
</dbReference>
<evidence type="ECO:0000256" key="6">
    <source>
        <dbReference type="ARBA" id="ARBA00022840"/>
    </source>
</evidence>
<dbReference type="EC" id="2.7.11.1" evidence="2"/>
<evidence type="ECO:0000313" key="11">
    <source>
        <dbReference type="Proteomes" id="UP000326354"/>
    </source>
</evidence>
<reference evidence="10 11" key="1">
    <citation type="submission" date="2019-08" db="EMBL/GenBank/DDBJ databases">
        <title>Complete genome sequence of Candidatus Uab amorphum.</title>
        <authorList>
            <person name="Shiratori T."/>
            <person name="Suzuki S."/>
            <person name="Kakizawa Y."/>
            <person name="Ishida K."/>
        </authorList>
    </citation>
    <scope>NUCLEOTIDE SEQUENCE [LARGE SCALE GENOMIC DNA]</scope>
    <source>
        <strain evidence="10 11">SRT547</strain>
    </source>
</reference>
<feature type="domain" description="FHA" evidence="8">
    <location>
        <begin position="25"/>
        <end position="70"/>
    </location>
</feature>
<dbReference type="InterPro" id="IPR008984">
    <property type="entry name" value="SMAD_FHA_dom_sf"/>
</dbReference>
<dbReference type="GO" id="GO:0004674">
    <property type="term" value="F:protein serine/threonine kinase activity"/>
    <property type="evidence" value="ECO:0007669"/>
    <property type="project" value="UniProtKB-KW"/>
</dbReference>
<evidence type="ECO:0000259" key="9">
    <source>
        <dbReference type="PROSITE" id="PS50011"/>
    </source>
</evidence>
<evidence type="ECO:0000256" key="3">
    <source>
        <dbReference type="ARBA" id="ARBA00022679"/>
    </source>
</evidence>
<dbReference type="Pfam" id="PF00069">
    <property type="entry name" value="Pkinase"/>
    <property type="match status" value="1"/>
</dbReference>
<dbReference type="PANTHER" id="PTHR43671">
    <property type="entry name" value="SERINE/THREONINE-PROTEIN KINASE NEK"/>
    <property type="match status" value="1"/>
</dbReference>
<protein>
    <recommendedName>
        <fullName evidence="2">non-specific serine/threonine protein kinase</fullName>
        <ecNumber evidence="2">2.7.11.1</ecNumber>
    </recommendedName>
</protein>
<dbReference type="CDD" id="cd14014">
    <property type="entry name" value="STKc_PknB_like"/>
    <property type="match status" value="1"/>
</dbReference>
<evidence type="ECO:0000313" key="10">
    <source>
        <dbReference type="EMBL" id="BBM83473.1"/>
    </source>
</evidence>
<dbReference type="AlphaFoldDB" id="A0A5S9IKD2"/>
<dbReference type="SUPFAM" id="SSF56112">
    <property type="entry name" value="Protein kinase-like (PK-like)"/>
    <property type="match status" value="1"/>
</dbReference>
<proteinExistence type="inferred from homology"/>
<keyword evidence="10" id="KW-0723">Serine/threonine-protein kinase</keyword>
<dbReference type="Gene3D" id="3.30.200.20">
    <property type="entry name" value="Phosphorylase Kinase, domain 1"/>
    <property type="match status" value="1"/>
</dbReference>
<keyword evidence="4 7" id="KW-0547">Nucleotide-binding</keyword>
<dbReference type="PROSITE" id="PS50006">
    <property type="entry name" value="FHA_DOMAIN"/>
    <property type="match status" value="1"/>
</dbReference>
<keyword evidence="5 10" id="KW-0418">Kinase</keyword>
<dbReference type="Proteomes" id="UP000326354">
    <property type="component" value="Chromosome"/>
</dbReference>
<feature type="domain" description="Protein kinase" evidence="9">
    <location>
        <begin position="160"/>
        <end position="429"/>
    </location>
</feature>
<evidence type="ECO:0000256" key="7">
    <source>
        <dbReference type="PROSITE-ProRule" id="PRU10141"/>
    </source>
</evidence>
<dbReference type="InterPro" id="IPR011009">
    <property type="entry name" value="Kinase-like_dom_sf"/>
</dbReference>
<dbReference type="Gene3D" id="2.60.200.20">
    <property type="match status" value="1"/>
</dbReference>
<dbReference type="PROSITE" id="PS00107">
    <property type="entry name" value="PROTEIN_KINASE_ATP"/>
    <property type="match status" value="1"/>
</dbReference>
<sequence>MKICLKVVAGALKGQTFSFEDYNQISIGRSPKAYFSFPQDPKISRLHCLLEFVPPYNCYIQDLGSSNGTFYGIPDSKTQKILFQRITEAHVENNHYIRVGGTTFRVHIPPFKITRHCEICKCLVKDDSFAKGEASSFGNKYYCQKCKPKEEKPISIIEDFEVLRRIGSGAMGAVYLARHIKTKRSLVLKIAHPNMQPNENQIKRFLREAEYGADLRHKHIVNYYRAGYSRGHGFFYIPMEYVPGIDLQQYMNNNNGPLSLKVAKRFILQLVEAIEFLHENKIIHRDIKPSNILVVKKKNDFNVKLADLGLAKRYEETGLGGLTMSNKGLGTPDYLAPEQLENAKGADERSDIYSTAATIYHMVTNHKIFTGNLREMFTKILNEEPISMREYIPSLPENFEKIVMLCLNKDPDHRVQTMKEFRVLLQGVLAGY</sequence>
<dbReference type="CDD" id="cd00060">
    <property type="entry name" value="FHA"/>
    <property type="match status" value="1"/>
</dbReference>
<keyword evidence="11" id="KW-1185">Reference proteome</keyword>
<organism evidence="10 11">
    <name type="scientific">Uabimicrobium amorphum</name>
    <dbReference type="NCBI Taxonomy" id="2596890"/>
    <lineage>
        <taxon>Bacteria</taxon>
        <taxon>Pseudomonadati</taxon>
        <taxon>Planctomycetota</taxon>
        <taxon>Candidatus Uabimicrobiia</taxon>
        <taxon>Candidatus Uabimicrobiales</taxon>
        <taxon>Candidatus Uabimicrobiaceae</taxon>
        <taxon>Candidatus Uabimicrobium</taxon>
    </lineage>
</organism>
<evidence type="ECO:0000259" key="8">
    <source>
        <dbReference type="PROSITE" id="PS50006"/>
    </source>
</evidence>
<name>A0A5S9IKD2_UABAM</name>
<dbReference type="InterPro" id="IPR017441">
    <property type="entry name" value="Protein_kinase_ATP_BS"/>
</dbReference>
<dbReference type="PANTHER" id="PTHR43671:SF13">
    <property type="entry name" value="SERINE_THREONINE-PROTEIN KINASE NEK2"/>
    <property type="match status" value="1"/>
</dbReference>
<evidence type="ECO:0000256" key="4">
    <source>
        <dbReference type="ARBA" id="ARBA00022741"/>
    </source>
</evidence>